<dbReference type="Proteomes" id="UP001596509">
    <property type="component" value="Unassembled WGS sequence"/>
</dbReference>
<dbReference type="EMBL" id="JBHTCK010000003">
    <property type="protein sequence ID" value="MFC7351850.1"/>
    <property type="molecule type" value="Genomic_DNA"/>
</dbReference>
<evidence type="ECO:0000313" key="3">
    <source>
        <dbReference type="Proteomes" id="UP001596509"/>
    </source>
</evidence>
<protein>
    <submittedName>
        <fullName evidence="2">Uncharacterized protein</fullName>
    </submittedName>
</protein>
<name>A0ABW2MD63_9ACTN</name>
<organism evidence="2 3">
    <name type="scientific">Streptomyces caviscabies</name>
    <dbReference type="NCBI Taxonomy" id="90079"/>
    <lineage>
        <taxon>Bacteria</taxon>
        <taxon>Bacillati</taxon>
        <taxon>Actinomycetota</taxon>
        <taxon>Actinomycetes</taxon>
        <taxon>Kitasatosporales</taxon>
        <taxon>Streptomycetaceae</taxon>
        <taxon>Streptomyces</taxon>
    </lineage>
</organism>
<evidence type="ECO:0000313" key="2">
    <source>
        <dbReference type="EMBL" id="MFC7351850.1"/>
    </source>
</evidence>
<accession>A0ABW2MD63</accession>
<proteinExistence type="predicted"/>
<sequence length="82" mass="8503">MTARPGGTALEVGTPDSPVATGSGPTSAKIWTGASINVGEVYASLARDIANGTHHTPGFRHAAHNSRLIDRVEQAARTGVRR</sequence>
<dbReference type="RefSeq" id="WP_249626586.1">
    <property type="nucleotide sequence ID" value="NZ_JBHTCK010000003.1"/>
</dbReference>
<evidence type="ECO:0000256" key="1">
    <source>
        <dbReference type="SAM" id="MobiDB-lite"/>
    </source>
</evidence>
<feature type="region of interest" description="Disordered" evidence="1">
    <location>
        <begin position="1"/>
        <end position="25"/>
    </location>
</feature>
<reference evidence="3" key="1">
    <citation type="journal article" date="2019" name="Int. J. Syst. Evol. Microbiol.">
        <title>The Global Catalogue of Microorganisms (GCM) 10K type strain sequencing project: providing services to taxonomists for standard genome sequencing and annotation.</title>
        <authorList>
            <consortium name="The Broad Institute Genomics Platform"/>
            <consortium name="The Broad Institute Genome Sequencing Center for Infectious Disease"/>
            <person name="Wu L."/>
            <person name="Ma J."/>
        </authorList>
    </citation>
    <scope>NUCLEOTIDE SEQUENCE [LARGE SCALE GENOMIC DNA]</scope>
    <source>
        <strain evidence="3">ICMP 19430</strain>
    </source>
</reference>
<gene>
    <name evidence="2" type="ORF">ACFQW9_14495</name>
</gene>
<comment type="caution">
    <text evidence="2">The sequence shown here is derived from an EMBL/GenBank/DDBJ whole genome shotgun (WGS) entry which is preliminary data.</text>
</comment>
<keyword evidence="3" id="KW-1185">Reference proteome</keyword>